<dbReference type="InterPro" id="IPR014284">
    <property type="entry name" value="RNA_pol_sigma-70_dom"/>
</dbReference>
<evidence type="ECO:0000313" key="7">
    <source>
        <dbReference type="EMBL" id="GGF95078.1"/>
    </source>
</evidence>
<evidence type="ECO:0000256" key="3">
    <source>
        <dbReference type="ARBA" id="ARBA00023082"/>
    </source>
</evidence>
<evidence type="ECO:0000256" key="4">
    <source>
        <dbReference type="ARBA" id="ARBA00023125"/>
    </source>
</evidence>
<proteinExistence type="inferred from homology"/>
<dbReference type="EMBL" id="BMEO01000005">
    <property type="protein sequence ID" value="GGF95078.1"/>
    <property type="molecule type" value="Genomic_DNA"/>
</dbReference>
<dbReference type="AlphaFoldDB" id="A0A917CPF2"/>
<dbReference type="PANTHER" id="PTHR43133:SF8">
    <property type="entry name" value="RNA POLYMERASE SIGMA FACTOR HI_1459-RELATED"/>
    <property type="match status" value="1"/>
</dbReference>
<dbReference type="Proteomes" id="UP000605253">
    <property type="component" value="Unassembled WGS sequence"/>
</dbReference>
<organism evidence="7 8">
    <name type="scientific">Marinicella pacifica</name>
    <dbReference type="NCBI Taxonomy" id="1171543"/>
    <lineage>
        <taxon>Bacteria</taxon>
        <taxon>Pseudomonadati</taxon>
        <taxon>Pseudomonadota</taxon>
        <taxon>Gammaproteobacteria</taxon>
        <taxon>Lysobacterales</taxon>
        <taxon>Marinicellaceae</taxon>
        <taxon>Marinicella</taxon>
    </lineage>
</organism>
<dbReference type="SUPFAM" id="SSF88659">
    <property type="entry name" value="Sigma3 and sigma4 domains of RNA polymerase sigma factors"/>
    <property type="match status" value="1"/>
</dbReference>
<keyword evidence="8" id="KW-1185">Reference proteome</keyword>
<dbReference type="InterPro" id="IPR039425">
    <property type="entry name" value="RNA_pol_sigma-70-like"/>
</dbReference>
<dbReference type="InterPro" id="IPR036388">
    <property type="entry name" value="WH-like_DNA-bd_sf"/>
</dbReference>
<evidence type="ECO:0000256" key="1">
    <source>
        <dbReference type="ARBA" id="ARBA00010641"/>
    </source>
</evidence>
<reference evidence="7" key="1">
    <citation type="journal article" date="2014" name="Int. J. Syst. Evol. Microbiol.">
        <title>Complete genome sequence of Corynebacterium casei LMG S-19264T (=DSM 44701T), isolated from a smear-ripened cheese.</title>
        <authorList>
            <consortium name="US DOE Joint Genome Institute (JGI-PGF)"/>
            <person name="Walter F."/>
            <person name="Albersmeier A."/>
            <person name="Kalinowski J."/>
            <person name="Ruckert C."/>
        </authorList>
    </citation>
    <scope>NUCLEOTIDE SEQUENCE</scope>
    <source>
        <strain evidence="7">CGMCC 1.12181</strain>
    </source>
</reference>
<reference evidence="7" key="2">
    <citation type="submission" date="2020-09" db="EMBL/GenBank/DDBJ databases">
        <authorList>
            <person name="Sun Q."/>
            <person name="Zhou Y."/>
        </authorList>
    </citation>
    <scope>NUCLEOTIDE SEQUENCE</scope>
    <source>
        <strain evidence="7">CGMCC 1.12181</strain>
    </source>
</reference>
<dbReference type="GO" id="GO:0006352">
    <property type="term" value="P:DNA-templated transcription initiation"/>
    <property type="evidence" value="ECO:0007669"/>
    <property type="project" value="InterPro"/>
</dbReference>
<keyword evidence="4" id="KW-0238">DNA-binding</keyword>
<evidence type="ECO:0000313" key="8">
    <source>
        <dbReference type="Proteomes" id="UP000605253"/>
    </source>
</evidence>
<keyword evidence="3" id="KW-0731">Sigma factor</keyword>
<dbReference type="GO" id="GO:0003677">
    <property type="term" value="F:DNA binding"/>
    <property type="evidence" value="ECO:0007669"/>
    <property type="project" value="UniProtKB-KW"/>
</dbReference>
<keyword evidence="5" id="KW-0804">Transcription</keyword>
<dbReference type="Pfam" id="PF04542">
    <property type="entry name" value="Sigma70_r2"/>
    <property type="match status" value="1"/>
</dbReference>
<dbReference type="Gene3D" id="1.10.1740.10">
    <property type="match status" value="1"/>
</dbReference>
<dbReference type="RefSeq" id="WP_188365144.1">
    <property type="nucleotide sequence ID" value="NZ_BAABJF010000002.1"/>
</dbReference>
<keyword evidence="2" id="KW-0805">Transcription regulation</keyword>
<dbReference type="InterPro" id="IPR013324">
    <property type="entry name" value="RNA_pol_sigma_r3/r4-like"/>
</dbReference>
<accession>A0A917CPF2</accession>
<dbReference type="SUPFAM" id="SSF88946">
    <property type="entry name" value="Sigma2 domain of RNA polymerase sigma factors"/>
    <property type="match status" value="1"/>
</dbReference>
<dbReference type="InterPro" id="IPR013325">
    <property type="entry name" value="RNA_pol_sigma_r2"/>
</dbReference>
<evidence type="ECO:0000256" key="5">
    <source>
        <dbReference type="ARBA" id="ARBA00023163"/>
    </source>
</evidence>
<dbReference type="PANTHER" id="PTHR43133">
    <property type="entry name" value="RNA POLYMERASE ECF-TYPE SIGMA FACTO"/>
    <property type="match status" value="1"/>
</dbReference>
<comment type="similarity">
    <text evidence="1">Belongs to the sigma-70 factor family. ECF subfamily.</text>
</comment>
<evidence type="ECO:0000256" key="2">
    <source>
        <dbReference type="ARBA" id="ARBA00023015"/>
    </source>
</evidence>
<name>A0A917CPF2_9GAMM</name>
<dbReference type="InterPro" id="IPR007627">
    <property type="entry name" value="RNA_pol_sigma70_r2"/>
</dbReference>
<dbReference type="GO" id="GO:0016987">
    <property type="term" value="F:sigma factor activity"/>
    <property type="evidence" value="ECO:0007669"/>
    <property type="project" value="UniProtKB-KW"/>
</dbReference>
<comment type="caution">
    <text evidence="7">The sequence shown here is derived from an EMBL/GenBank/DDBJ whole genome shotgun (WGS) entry which is preliminary data.</text>
</comment>
<sequence length="182" mass="21311">MNKQQLTILFQKHQHLIDQAVFSKQINITGVTRDDVYQEVSIRVIKLLDSDREIENLASYIYRITANVIVDLARANNRHAQETQLPEHRDETDSFRAELDSEVQQPDDKLADKELRKNLLKAIECLPEDRRVAVKMRLQGYTVKEMMALTGWSYYKAENLSKRSMNALKEQLERMGIDYEIN</sequence>
<evidence type="ECO:0000259" key="6">
    <source>
        <dbReference type="Pfam" id="PF04542"/>
    </source>
</evidence>
<dbReference type="Gene3D" id="1.10.10.10">
    <property type="entry name" value="Winged helix-like DNA-binding domain superfamily/Winged helix DNA-binding domain"/>
    <property type="match status" value="1"/>
</dbReference>
<gene>
    <name evidence="7" type="ORF">GCM10011365_15520</name>
</gene>
<dbReference type="NCBIfam" id="TIGR02937">
    <property type="entry name" value="sigma70-ECF"/>
    <property type="match status" value="1"/>
</dbReference>
<protein>
    <recommendedName>
        <fullName evidence="6">RNA polymerase sigma-70 region 2 domain-containing protein</fullName>
    </recommendedName>
</protein>
<feature type="domain" description="RNA polymerase sigma-70 region 2" evidence="6">
    <location>
        <begin position="12"/>
        <end position="78"/>
    </location>
</feature>